<organism evidence="1 2">
    <name type="scientific">Hyaloperonospora arabidopsidis (strain Emoy2)</name>
    <name type="common">Downy mildew agent</name>
    <name type="synonym">Peronospora arabidopsidis</name>
    <dbReference type="NCBI Taxonomy" id="559515"/>
    <lineage>
        <taxon>Eukaryota</taxon>
        <taxon>Sar</taxon>
        <taxon>Stramenopiles</taxon>
        <taxon>Oomycota</taxon>
        <taxon>Peronosporomycetes</taxon>
        <taxon>Peronosporales</taxon>
        <taxon>Peronosporaceae</taxon>
        <taxon>Hyaloperonospora</taxon>
    </lineage>
</organism>
<accession>M4BDL9</accession>
<dbReference type="HOGENOM" id="CLU_2817920_0_0_1"/>
<protein>
    <submittedName>
        <fullName evidence="1">Uncharacterized protein</fullName>
    </submittedName>
</protein>
<dbReference type="EMBL" id="JH598161">
    <property type="status" value="NOT_ANNOTATED_CDS"/>
    <property type="molecule type" value="Genomic_DNA"/>
</dbReference>
<dbReference type="InParanoid" id="M4BDL9"/>
<proteinExistence type="predicted"/>
<sequence length="67" mass="8060">MRIRERLPSCIRTLDSLIHPSFDLKRIQYAYGVALFEFVRVNCLLRLPQCAISNILWRRKSVYYRSL</sequence>
<reference evidence="1" key="2">
    <citation type="submission" date="2015-06" db="UniProtKB">
        <authorList>
            <consortium name="EnsemblProtists"/>
        </authorList>
    </citation>
    <scope>IDENTIFICATION</scope>
    <source>
        <strain evidence="1">Emoy2</strain>
    </source>
</reference>
<reference evidence="2" key="1">
    <citation type="journal article" date="2010" name="Science">
        <title>Signatures of adaptation to obligate biotrophy in the Hyaloperonospora arabidopsidis genome.</title>
        <authorList>
            <person name="Baxter L."/>
            <person name="Tripathy S."/>
            <person name="Ishaque N."/>
            <person name="Boot N."/>
            <person name="Cabral A."/>
            <person name="Kemen E."/>
            <person name="Thines M."/>
            <person name="Ah-Fong A."/>
            <person name="Anderson R."/>
            <person name="Badejoko W."/>
            <person name="Bittner-Eddy P."/>
            <person name="Boore J.L."/>
            <person name="Chibucos M.C."/>
            <person name="Coates M."/>
            <person name="Dehal P."/>
            <person name="Delehaunty K."/>
            <person name="Dong S."/>
            <person name="Downton P."/>
            <person name="Dumas B."/>
            <person name="Fabro G."/>
            <person name="Fronick C."/>
            <person name="Fuerstenberg S.I."/>
            <person name="Fulton L."/>
            <person name="Gaulin E."/>
            <person name="Govers F."/>
            <person name="Hughes L."/>
            <person name="Humphray S."/>
            <person name="Jiang R.H."/>
            <person name="Judelson H."/>
            <person name="Kamoun S."/>
            <person name="Kyung K."/>
            <person name="Meijer H."/>
            <person name="Minx P."/>
            <person name="Morris P."/>
            <person name="Nelson J."/>
            <person name="Phuntumart V."/>
            <person name="Qutob D."/>
            <person name="Rehmany A."/>
            <person name="Rougon-Cardoso A."/>
            <person name="Ryden P."/>
            <person name="Torto-Alalibo T."/>
            <person name="Studholme D."/>
            <person name="Wang Y."/>
            <person name="Win J."/>
            <person name="Wood J."/>
            <person name="Clifton S.W."/>
            <person name="Rogers J."/>
            <person name="Van den Ackerveken G."/>
            <person name="Jones J.D."/>
            <person name="McDowell J.M."/>
            <person name="Beynon J."/>
            <person name="Tyler B.M."/>
        </authorList>
    </citation>
    <scope>NUCLEOTIDE SEQUENCE [LARGE SCALE GENOMIC DNA]</scope>
    <source>
        <strain evidence="2">Emoy2</strain>
    </source>
</reference>
<evidence type="ECO:0000313" key="1">
    <source>
        <dbReference type="EnsemblProtists" id="HpaP804386"/>
    </source>
</evidence>
<evidence type="ECO:0000313" key="2">
    <source>
        <dbReference type="Proteomes" id="UP000011713"/>
    </source>
</evidence>
<dbReference type="AlphaFoldDB" id="M4BDL9"/>
<dbReference type="Proteomes" id="UP000011713">
    <property type="component" value="Unassembled WGS sequence"/>
</dbReference>
<keyword evidence="2" id="KW-1185">Reference proteome</keyword>
<dbReference type="EnsemblProtists" id="HpaT804386">
    <property type="protein sequence ID" value="HpaP804386"/>
    <property type="gene ID" value="HpaG804386"/>
</dbReference>
<dbReference type="VEuPathDB" id="FungiDB:HpaG804386"/>
<name>M4BDL9_HYAAE</name>